<dbReference type="EMBL" id="CM016559">
    <property type="protein sequence ID" value="TKV99554.1"/>
    <property type="molecule type" value="Genomic_DNA"/>
</dbReference>
<keyword evidence="3" id="KW-1185">Reference proteome</keyword>
<dbReference type="AlphaFoldDB" id="A0A4U6TFG3"/>
<organism evidence="2 3">
    <name type="scientific">Setaria viridis</name>
    <name type="common">Green bristlegrass</name>
    <name type="synonym">Setaria italica subsp. viridis</name>
    <dbReference type="NCBI Taxonomy" id="4556"/>
    <lineage>
        <taxon>Eukaryota</taxon>
        <taxon>Viridiplantae</taxon>
        <taxon>Streptophyta</taxon>
        <taxon>Embryophyta</taxon>
        <taxon>Tracheophyta</taxon>
        <taxon>Spermatophyta</taxon>
        <taxon>Magnoliopsida</taxon>
        <taxon>Liliopsida</taxon>
        <taxon>Poales</taxon>
        <taxon>Poaceae</taxon>
        <taxon>PACMAD clade</taxon>
        <taxon>Panicoideae</taxon>
        <taxon>Panicodae</taxon>
        <taxon>Paniceae</taxon>
        <taxon>Cenchrinae</taxon>
        <taxon>Setaria</taxon>
    </lineage>
</organism>
<feature type="region of interest" description="Disordered" evidence="1">
    <location>
        <begin position="1"/>
        <end position="40"/>
    </location>
</feature>
<accession>A0A4U6TFG3</accession>
<sequence length="88" mass="9365">MSCRLPQGLNAMSTAAPPAERASNNGRAAEAPAATSCPTGPCHRRPLASAPFTVALPGLAPASLMRRRQWLPRKPYPRQRWPPPASAP</sequence>
<reference evidence="2" key="1">
    <citation type="submission" date="2019-03" db="EMBL/GenBank/DDBJ databases">
        <title>WGS assembly of Setaria viridis.</title>
        <authorList>
            <person name="Huang P."/>
            <person name="Jenkins J."/>
            <person name="Grimwood J."/>
            <person name="Barry K."/>
            <person name="Healey A."/>
            <person name="Mamidi S."/>
            <person name="Sreedasyam A."/>
            <person name="Shu S."/>
            <person name="Feldman M."/>
            <person name="Wu J."/>
            <person name="Yu Y."/>
            <person name="Chen C."/>
            <person name="Johnson J."/>
            <person name="Rokhsar D."/>
            <person name="Baxter I."/>
            <person name="Schmutz J."/>
            <person name="Brutnell T."/>
            <person name="Kellogg E."/>
        </authorList>
    </citation>
    <scope>NUCLEOTIDE SEQUENCE [LARGE SCALE GENOMIC DNA]</scope>
</reference>
<evidence type="ECO:0000256" key="1">
    <source>
        <dbReference type="SAM" id="MobiDB-lite"/>
    </source>
</evidence>
<proteinExistence type="predicted"/>
<evidence type="ECO:0000313" key="3">
    <source>
        <dbReference type="Proteomes" id="UP000298652"/>
    </source>
</evidence>
<dbReference type="Gramene" id="TKV99554">
    <property type="protein sequence ID" value="TKV99554"/>
    <property type="gene ID" value="SEVIR_8G051250v2"/>
</dbReference>
<evidence type="ECO:0000313" key="2">
    <source>
        <dbReference type="EMBL" id="TKV99554.1"/>
    </source>
</evidence>
<gene>
    <name evidence="2" type="ORF">SEVIR_8G051250v2</name>
</gene>
<protein>
    <submittedName>
        <fullName evidence="2">Uncharacterized protein</fullName>
    </submittedName>
</protein>
<dbReference type="Proteomes" id="UP000298652">
    <property type="component" value="Chromosome 8"/>
</dbReference>
<name>A0A4U6TFG3_SETVI</name>